<feature type="active site" evidence="6 7">
    <location>
        <position position="284"/>
    </location>
</feature>
<dbReference type="CDD" id="cd17541">
    <property type="entry name" value="REC_CheB-like"/>
    <property type="match status" value="1"/>
</dbReference>
<comment type="function">
    <text evidence="4">May play the central regulatory role in sporulation. It may be an element of the effector pathway responsible for the activation of sporulation genes in response to nutritional stress. Spo0A may act in concert with spo0H (a sigma factor) to control the expression of some genes that are critical to the sporulation process.</text>
</comment>
<keyword evidence="13" id="KW-1185">Reference proteome</keyword>
<evidence type="ECO:0000256" key="6">
    <source>
        <dbReference type="HAMAP-Rule" id="MF_00099"/>
    </source>
</evidence>
<dbReference type="GO" id="GO:0008984">
    <property type="term" value="F:protein-glutamate methylesterase activity"/>
    <property type="evidence" value="ECO:0007669"/>
    <property type="project" value="UniProtKB-UniRule"/>
</dbReference>
<dbReference type="Gene3D" id="3.40.50.2300">
    <property type="match status" value="1"/>
</dbReference>
<evidence type="ECO:0000256" key="3">
    <source>
        <dbReference type="ARBA" id="ARBA00022801"/>
    </source>
</evidence>
<protein>
    <recommendedName>
        <fullName evidence="6">Protein-glutamate methylesterase/protein-glutamine glutaminase</fullName>
        <ecNumber evidence="6">3.1.1.61</ecNumber>
        <ecNumber evidence="6">3.5.1.44</ecNumber>
    </recommendedName>
</protein>
<comment type="function">
    <text evidence="6">Involved in chemotaxis. Part of a chemotaxis signal transduction system that modulates chemotaxis in response to various stimuli. Catalyzes the demethylation of specific methylglutamate residues introduced into the chemoreceptors (methyl-accepting chemotaxis proteins or MCP) by CheR. Also mediates the irreversible deamidation of specific glutamine residues to glutamic acid.</text>
</comment>
<evidence type="ECO:0000259" key="10">
    <source>
        <dbReference type="PROSITE" id="PS50110"/>
    </source>
</evidence>
<dbReference type="Pfam" id="PF01339">
    <property type="entry name" value="CheB_methylest"/>
    <property type="match status" value="1"/>
</dbReference>
<dbReference type="RefSeq" id="WP_166511512.1">
    <property type="nucleotide sequence ID" value="NZ_VNHM01000007.1"/>
</dbReference>
<dbReference type="GO" id="GO:0050568">
    <property type="term" value="F:protein-glutamine glutaminase activity"/>
    <property type="evidence" value="ECO:0007669"/>
    <property type="project" value="UniProtKB-UniRule"/>
</dbReference>
<sequence>MPRSINVLVVDDSALMRRIISRLLETRAGIKVIDTAAGGEEAIKKVRALRPDVVTMDVEMPGLNGVQTVSRLMKECPVPVVMLSGLTTKGARVTMEALAAGAVDFVPKPQKAGGTEQMVAELARKIRVASRVSPKKCPAVPAGPRPAAPAPLPITPGAPGKPAATPAAGAAEPAVKPGAAPSTGTAGPAAGTVAVSPAGKPVATRSQGAPGRAGAAASTLPVKSPLPVPARVPAAPVTPLSKAKLPGQTELVVIGSSTGGPAALQTLLPALPGDLPCGIVVVQHIPKGFSGPMAEHLDRKCKLAVKHAQQGDRVAPGLVLVAPAGYDLTFRKIAGRLTVHLDKGDKPVPPGGFRPSVDGVMSSAAQVAGGRTLGVLLTGMGRDGARGMLAIKQQGGYTIAQDESTSVVYGMPKAAADLGAAEKILPLQNIAAEITRLV</sequence>
<comment type="PTM">
    <text evidence="6">Phosphorylated by CheA. Phosphorylation of the N-terminal regulatory domain activates the methylesterase activity.</text>
</comment>
<dbReference type="InterPro" id="IPR001789">
    <property type="entry name" value="Sig_transdc_resp-reg_receiver"/>
</dbReference>
<evidence type="ECO:0000256" key="8">
    <source>
        <dbReference type="PROSITE-ProRule" id="PRU00169"/>
    </source>
</evidence>
<dbReference type="Proteomes" id="UP000323166">
    <property type="component" value="Unassembled WGS sequence"/>
</dbReference>
<comment type="domain">
    <text evidence="6">Contains a C-terminal catalytic domain, and an N-terminal region which modulates catalytic activity.</text>
</comment>
<evidence type="ECO:0000256" key="9">
    <source>
        <dbReference type="SAM" id="MobiDB-lite"/>
    </source>
</evidence>
<dbReference type="PANTHER" id="PTHR42872">
    <property type="entry name" value="PROTEIN-GLUTAMATE METHYLESTERASE/PROTEIN-GLUTAMINE GLUTAMINASE"/>
    <property type="match status" value="1"/>
</dbReference>
<evidence type="ECO:0000256" key="4">
    <source>
        <dbReference type="ARBA" id="ARBA00024867"/>
    </source>
</evidence>
<feature type="active site" evidence="6 7">
    <location>
        <position position="383"/>
    </location>
</feature>
<gene>
    <name evidence="6" type="primary">cheB</name>
    <name evidence="12" type="ORF">LX24_01494</name>
</gene>
<dbReference type="SUPFAM" id="SSF52172">
    <property type="entry name" value="CheY-like"/>
    <property type="match status" value="1"/>
</dbReference>
<dbReference type="CDD" id="cd16432">
    <property type="entry name" value="CheB_Rec"/>
    <property type="match status" value="1"/>
</dbReference>
<dbReference type="SUPFAM" id="SSF52738">
    <property type="entry name" value="Methylesterase CheB, C-terminal domain"/>
    <property type="match status" value="1"/>
</dbReference>
<dbReference type="Pfam" id="PF00072">
    <property type="entry name" value="Response_reg"/>
    <property type="match status" value="1"/>
</dbReference>
<comment type="similarity">
    <text evidence="6">Belongs to the CheB family.</text>
</comment>
<accession>A0A5S4ZTL3</accession>
<keyword evidence="2 6" id="KW-0145">Chemotaxis</keyword>
<comment type="catalytic activity">
    <reaction evidence="5 6">
        <text>[protein]-L-glutamate 5-O-methyl ester + H2O = L-glutamyl-[protein] + methanol + H(+)</text>
        <dbReference type="Rhea" id="RHEA:23236"/>
        <dbReference type="Rhea" id="RHEA-COMP:10208"/>
        <dbReference type="Rhea" id="RHEA-COMP:10311"/>
        <dbReference type="ChEBI" id="CHEBI:15377"/>
        <dbReference type="ChEBI" id="CHEBI:15378"/>
        <dbReference type="ChEBI" id="CHEBI:17790"/>
        <dbReference type="ChEBI" id="CHEBI:29973"/>
        <dbReference type="ChEBI" id="CHEBI:82795"/>
        <dbReference type="EC" id="3.1.1.61"/>
    </reaction>
</comment>
<comment type="catalytic activity">
    <reaction evidence="6">
        <text>L-glutaminyl-[protein] + H2O = L-glutamyl-[protein] + NH4(+)</text>
        <dbReference type="Rhea" id="RHEA:16441"/>
        <dbReference type="Rhea" id="RHEA-COMP:10207"/>
        <dbReference type="Rhea" id="RHEA-COMP:10208"/>
        <dbReference type="ChEBI" id="CHEBI:15377"/>
        <dbReference type="ChEBI" id="CHEBI:28938"/>
        <dbReference type="ChEBI" id="CHEBI:29973"/>
        <dbReference type="ChEBI" id="CHEBI:30011"/>
        <dbReference type="EC" id="3.5.1.44"/>
    </reaction>
</comment>
<dbReference type="InterPro" id="IPR011006">
    <property type="entry name" value="CheY-like_superfamily"/>
</dbReference>
<dbReference type="InterPro" id="IPR008248">
    <property type="entry name" value="CheB-like"/>
</dbReference>
<feature type="modified residue" description="4-aspartylphosphate" evidence="6 8">
    <location>
        <position position="57"/>
    </location>
</feature>
<dbReference type="HAMAP" id="MF_00099">
    <property type="entry name" value="CheB_chemtxs"/>
    <property type="match status" value="1"/>
</dbReference>
<dbReference type="Gene3D" id="3.40.50.180">
    <property type="entry name" value="Methylesterase CheB, C-terminal domain"/>
    <property type="match status" value="1"/>
</dbReference>
<evidence type="ECO:0000256" key="7">
    <source>
        <dbReference type="PROSITE-ProRule" id="PRU00050"/>
    </source>
</evidence>
<dbReference type="InterPro" id="IPR000673">
    <property type="entry name" value="Sig_transdc_resp-reg_Me-estase"/>
</dbReference>
<comment type="caution">
    <text evidence="12">The sequence shown here is derived from an EMBL/GenBank/DDBJ whole genome shotgun (WGS) entry which is preliminary data.</text>
</comment>
<proteinExistence type="inferred from homology"/>
<keyword evidence="1 6" id="KW-0963">Cytoplasm</keyword>
<organism evidence="12 13">
    <name type="scientific">Desulfallas thermosapovorans DSM 6562</name>
    <dbReference type="NCBI Taxonomy" id="1121431"/>
    <lineage>
        <taxon>Bacteria</taxon>
        <taxon>Bacillati</taxon>
        <taxon>Bacillota</taxon>
        <taxon>Clostridia</taxon>
        <taxon>Eubacteriales</taxon>
        <taxon>Desulfallaceae</taxon>
        <taxon>Desulfallas</taxon>
    </lineage>
</organism>
<evidence type="ECO:0000259" key="11">
    <source>
        <dbReference type="PROSITE" id="PS50122"/>
    </source>
</evidence>
<feature type="domain" description="CheB-type methylesterase" evidence="11">
    <location>
        <begin position="246"/>
        <end position="438"/>
    </location>
</feature>
<dbReference type="InterPro" id="IPR035909">
    <property type="entry name" value="CheB_C"/>
</dbReference>
<feature type="active site" evidence="6 7">
    <location>
        <position position="257"/>
    </location>
</feature>
<feature type="compositionally biased region" description="Pro residues" evidence="9">
    <location>
        <begin position="141"/>
        <end position="156"/>
    </location>
</feature>
<evidence type="ECO:0000256" key="5">
    <source>
        <dbReference type="ARBA" id="ARBA00048267"/>
    </source>
</evidence>
<dbReference type="AlphaFoldDB" id="A0A5S4ZTL3"/>
<dbReference type="EMBL" id="VNHM01000007">
    <property type="protein sequence ID" value="TYO95533.1"/>
    <property type="molecule type" value="Genomic_DNA"/>
</dbReference>
<evidence type="ECO:0000256" key="2">
    <source>
        <dbReference type="ARBA" id="ARBA00022500"/>
    </source>
</evidence>
<name>A0A5S4ZTL3_9FIRM</name>
<evidence type="ECO:0000256" key="1">
    <source>
        <dbReference type="ARBA" id="ARBA00022490"/>
    </source>
</evidence>
<evidence type="ECO:0000313" key="13">
    <source>
        <dbReference type="Proteomes" id="UP000323166"/>
    </source>
</evidence>
<feature type="domain" description="Response regulatory" evidence="10">
    <location>
        <begin position="6"/>
        <end position="123"/>
    </location>
</feature>
<dbReference type="SMART" id="SM00448">
    <property type="entry name" value="REC"/>
    <property type="match status" value="1"/>
</dbReference>
<dbReference type="EC" id="3.1.1.61" evidence="6"/>
<dbReference type="GO" id="GO:0005737">
    <property type="term" value="C:cytoplasm"/>
    <property type="evidence" value="ECO:0007669"/>
    <property type="project" value="UniProtKB-SubCell"/>
</dbReference>
<feature type="region of interest" description="Disordered" evidence="9">
    <location>
        <begin position="133"/>
        <end position="228"/>
    </location>
</feature>
<keyword evidence="3 6" id="KW-0378">Hydrolase</keyword>
<evidence type="ECO:0000313" key="12">
    <source>
        <dbReference type="EMBL" id="TYO95533.1"/>
    </source>
</evidence>
<dbReference type="GO" id="GO:0006935">
    <property type="term" value="P:chemotaxis"/>
    <property type="evidence" value="ECO:0007669"/>
    <property type="project" value="UniProtKB-UniRule"/>
</dbReference>
<comment type="subcellular location">
    <subcellularLocation>
        <location evidence="6">Cytoplasm</location>
    </subcellularLocation>
</comment>
<dbReference type="NCBIfam" id="NF001965">
    <property type="entry name" value="PRK00742.1"/>
    <property type="match status" value="1"/>
</dbReference>
<dbReference type="PANTHER" id="PTHR42872:SF6">
    <property type="entry name" value="PROTEIN-GLUTAMATE METHYLESTERASE_PROTEIN-GLUTAMINE GLUTAMINASE"/>
    <property type="match status" value="1"/>
</dbReference>
<dbReference type="GO" id="GO:0000156">
    <property type="term" value="F:phosphorelay response regulator activity"/>
    <property type="evidence" value="ECO:0007669"/>
    <property type="project" value="InterPro"/>
</dbReference>
<feature type="compositionally biased region" description="Low complexity" evidence="9">
    <location>
        <begin position="157"/>
        <end position="199"/>
    </location>
</feature>
<keyword evidence="6 8" id="KW-0597">Phosphoprotein</keyword>
<dbReference type="PROSITE" id="PS50110">
    <property type="entry name" value="RESPONSE_REGULATORY"/>
    <property type="match status" value="1"/>
</dbReference>
<dbReference type="EC" id="3.5.1.44" evidence="6"/>
<dbReference type="PROSITE" id="PS50122">
    <property type="entry name" value="CHEB"/>
    <property type="match status" value="1"/>
</dbReference>
<reference evidence="12 13" key="1">
    <citation type="submission" date="2019-07" db="EMBL/GenBank/DDBJ databases">
        <title>Genomic Encyclopedia of Type Strains, Phase I: the one thousand microbial genomes (KMG-I) project.</title>
        <authorList>
            <person name="Kyrpides N."/>
        </authorList>
    </citation>
    <scope>NUCLEOTIDE SEQUENCE [LARGE SCALE GENOMIC DNA]</scope>
    <source>
        <strain evidence="12 13">DSM 6562</strain>
    </source>
</reference>